<dbReference type="AlphaFoldDB" id="A0A9Q1H6H7"/>
<dbReference type="Gene3D" id="2.60.40.10">
    <property type="entry name" value="Immunoglobulins"/>
    <property type="match status" value="2"/>
</dbReference>
<keyword evidence="2" id="KW-0732">Signal</keyword>
<dbReference type="InterPro" id="IPR013783">
    <property type="entry name" value="Ig-like_fold"/>
</dbReference>
<evidence type="ECO:0000256" key="1">
    <source>
        <dbReference type="SAM" id="Phobius"/>
    </source>
</evidence>
<keyword evidence="5" id="KW-1185">Reference proteome</keyword>
<gene>
    <name evidence="4" type="ORF">HOLleu_21468</name>
</gene>
<sequence>MPRMVTLKSGVIFILAVVFLIIDATFSQQPSCGNSTRNLESGKRAVISCEYALDFIAVFWYRGQENNPFLRRENDRPTTENGFDIDSSGNMIIENVQISNEGSYRITVVDVNGASSSSTVNIYVIVRLKSDPQLESCSTSQHVLCQGIEEEQKTSYLVCDTVETRPAVDFVWSKLSSNGPVEENELRSNSSMNSSTGLLVSASLLKYDRNAFSLQYFSCLASGLAVMDRREAGIFVEGDKEVMEPTESDRTINQGDPFQISCSTDPFQLSKWTITYPNNTVKVLKELYPGEEGGPCLFGAGCYVNKEGVLSIETTTYLHEGSYACTYGDGDTSNRRITRVSVIIKPDPPKIVIEGCSDINSCNKNVALTGTLLASVTGSRPYVEVTCEIAEEAKSWGFFFNEKNEEDPHPDRGTFDTRYTTEYEIEDCREPLPVICKIQGDSALSTLSPSHVNLVTDSTNCRKGKPGLVAFVVILVILIIVAVIIAVILWKYKRGWVQKHLPVCLQPESAYVVDDEREPALKVVKESVPIRDEERGEGEGEQMETEPIMVEEISPPRLPDELLSAFDEFCQELKKTKRVPRKHFEDLMKLFEEHDQAKLPGVLLVNQMVERECENEMFPIVLEFLAKLQRPNWIQVLDVCKLLEELTLSNKLSQGSSITIFVSLFKDCKIALTTFVEVTGKLLKSGKFDEITIKTNLRELWSEGKISQEELVNGILQYVNLYKMNGKTALEEVQNLEKSDNKVPYLLFLREIQKLHLSKTKLQGSCEDILYKLFDDIMTQFLRRPYSQIVHQRVEGAKEAISLVYLQVLILSTVDDKIPLKRACDMLKSGMKNEEVSLSEFKEAYEKCIHSEKLTDVLKRQIPWTFLWLLKEVASGGYFEDTLFTMINSKQLDEMFWIKFIVDLWKMETTKTELKGKLILKVAGTYLMLEKDLTKSLDEVLGRDVRKSFLASIQFNDEEIKKLKKLAK</sequence>
<proteinExistence type="predicted"/>
<accession>A0A9Q1H6H7</accession>
<feature type="signal peptide" evidence="2">
    <location>
        <begin position="1"/>
        <end position="27"/>
    </location>
</feature>
<dbReference type="PROSITE" id="PS50835">
    <property type="entry name" value="IG_LIKE"/>
    <property type="match status" value="2"/>
</dbReference>
<reference evidence="4" key="1">
    <citation type="submission" date="2021-10" db="EMBL/GenBank/DDBJ databases">
        <title>Tropical sea cucumber genome reveals ecological adaptation and Cuvierian tubules defense mechanism.</title>
        <authorList>
            <person name="Chen T."/>
        </authorList>
    </citation>
    <scope>NUCLEOTIDE SEQUENCE</scope>
    <source>
        <strain evidence="4">Nanhai2018</strain>
        <tissue evidence="4">Muscle</tissue>
    </source>
</reference>
<evidence type="ECO:0000313" key="5">
    <source>
        <dbReference type="Proteomes" id="UP001152320"/>
    </source>
</evidence>
<dbReference type="InterPro" id="IPR003599">
    <property type="entry name" value="Ig_sub"/>
</dbReference>
<keyword evidence="1" id="KW-1133">Transmembrane helix</keyword>
<dbReference type="Proteomes" id="UP001152320">
    <property type="component" value="Chromosome 10"/>
</dbReference>
<feature type="domain" description="Ig-like" evidence="3">
    <location>
        <begin position="2"/>
        <end position="121"/>
    </location>
</feature>
<feature type="transmembrane region" description="Helical" evidence="1">
    <location>
        <begin position="468"/>
        <end position="490"/>
    </location>
</feature>
<evidence type="ECO:0000259" key="3">
    <source>
        <dbReference type="PROSITE" id="PS50835"/>
    </source>
</evidence>
<protein>
    <recommendedName>
        <fullName evidence="3">Ig-like domain-containing protein</fullName>
    </recommendedName>
</protein>
<dbReference type="InterPro" id="IPR007110">
    <property type="entry name" value="Ig-like_dom"/>
</dbReference>
<feature type="domain" description="Ig-like" evidence="3">
    <location>
        <begin position="245"/>
        <end position="338"/>
    </location>
</feature>
<dbReference type="InterPro" id="IPR036179">
    <property type="entry name" value="Ig-like_dom_sf"/>
</dbReference>
<keyword evidence="1" id="KW-0812">Transmembrane</keyword>
<dbReference type="OrthoDB" id="9442762at2759"/>
<dbReference type="SUPFAM" id="SSF48726">
    <property type="entry name" value="Immunoglobulin"/>
    <property type="match status" value="2"/>
</dbReference>
<dbReference type="EMBL" id="JAIZAY010000010">
    <property type="protein sequence ID" value="KAJ8034573.1"/>
    <property type="molecule type" value="Genomic_DNA"/>
</dbReference>
<name>A0A9Q1H6H7_HOLLE</name>
<comment type="caution">
    <text evidence="4">The sequence shown here is derived from an EMBL/GenBank/DDBJ whole genome shotgun (WGS) entry which is preliminary data.</text>
</comment>
<evidence type="ECO:0000256" key="2">
    <source>
        <dbReference type="SAM" id="SignalP"/>
    </source>
</evidence>
<dbReference type="SMART" id="SM00409">
    <property type="entry name" value="IG"/>
    <property type="match status" value="2"/>
</dbReference>
<organism evidence="4 5">
    <name type="scientific">Holothuria leucospilota</name>
    <name type="common">Black long sea cucumber</name>
    <name type="synonym">Mertensiothuria leucospilota</name>
    <dbReference type="NCBI Taxonomy" id="206669"/>
    <lineage>
        <taxon>Eukaryota</taxon>
        <taxon>Metazoa</taxon>
        <taxon>Echinodermata</taxon>
        <taxon>Eleutherozoa</taxon>
        <taxon>Echinozoa</taxon>
        <taxon>Holothuroidea</taxon>
        <taxon>Aspidochirotacea</taxon>
        <taxon>Aspidochirotida</taxon>
        <taxon>Holothuriidae</taxon>
        <taxon>Holothuria</taxon>
    </lineage>
</organism>
<evidence type="ECO:0000313" key="4">
    <source>
        <dbReference type="EMBL" id="KAJ8034573.1"/>
    </source>
</evidence>
<keyword evidence="1" id="KW-0472">Membrane</keyword>
<feature type="chain" id="PRO_5040513604" description="Ig-like domain-containing protein" evidence="2">
    <location>
        <begin position="28"/>
        <end position="968"/>
    </location>
</feature>